<dbReference type="FunFam" id="3.30.70.240:FF:000002">
    <property type="entry name" value="GTP-binding protein TypA"/>
    <property type="match status" value="1"/>
</dbReference>
<evidence type="ECO:0000313" key="5">
    <source>
        <dbReference type="Proteomes" id="UP000256970"/>
    </source>
</evidence>
<dbReference type="Gene3D" id="2.40.30.10">
    <property type="entry name" value="Translation factors"/>
    <property type="match status" value="1"/>
</dbReference>
<proteinExistence type="inferred from homology"/>
<dbReference type="InterPro" id="IPR031157">
    <property type="entry name" value="G_TR_CS"/>
</dbReference>
<dbReference type="PROSITE" id="PS51722">
    <property type="entry name" value="G_TR_2"/>
    <property type="match status" value="1"/>
</dbReference>
<dbReference type="Pfam" id="PF00679">
    <property type="entry name" value="EFG_C"/>
    <property type="match status" value="1"/>
</dbReference>
<dbReference type="SUPFAM" id="SSF52540">
    <property type="entry name" value="P-loop containing nucleoside triphosphate hydrolases"/>
    <property type="match status" value="1"/>
</dbReference>
<dbReference type="GO" id="GO:0010467">
    <property type="term" value="P:gene expression"/>
    <property type="evidence" value="ECO:0007669"/>
    <property type="project" value="UniProtKB-ARBA"/>
</dbReference>
<protein>
    <recommendedName>
        <fullName evidence="1">Elongation factor Tu, chloroplastic</fullName>
    </recommendedName>
</protein>
<accession>A0A383VQ99</accession>
<dbReference type="SMART" id="SM00838">
    <property type="entry name" value="EFG_C"/>
    <property type="match status" value="1"/>
</dbReference>
<dbReference type="InterPro" id="IPR000795">
    <property type="entry name" value="T_Tr_GTP-bd_dom"/>
</dbReference>
<dbReference type="Gene3D" id="3.30.70.240">
    <property type="match status" value="1"/>
</dbReference>
<dbReference type="CDD" id="cd16263">
    <property type="entry name" value="BipA_III"/>
    <property type="match status" value="1"/>
</dbReference>
<dbReference type="InterPro" id="IPR005225">
    <property type="entry name" value="Small_GTP-bd"/>
</dbReference>
<dbReference type="GO" id="GO:1990904">
    <property type="term" value="C:ribonucleoprotein complex"/>
    <property type="evidence" value="ECO:0007669"/>
    <property type="project" value="TreeGrafter"/>
</dbReference>
<dbReference type="GO" id="GO:0009409">
    <property type="term" value="P:response to cold"/>
    <property type="evidence" value="ECO:0007669"/>
    <property type="project" value="UniProtKB-ARBA"/>
</dbReference>
<dbReference type="SUPFAM" id="SSF54980">
    <property type="entry name" value="EF-G C-terminal domain-like"/>
    <property type="match status" value="2"/>
</dbReference>
<dbReference type="Pfam" id="PF00009">
    <property type="entry name" value="GTP_EFTU"/>
    <property type="match status" value="1"/>
</dbReference>
<dbReference type="InterPro" id="IPR047041">
    <property type="entry name" value="BipA_GTP-bd_dom"/>
</dbReference>
<dbReference type="NCBIfam" id="TIGR00231">
    <property type="entry name" value="small_GTP"/>
    <property type="match status" value="1"/>
</dbReference>
<reference evidence="4 5" key="1">
    <citation type="submission" date="2016-10" db="EMBL/GenBank/DDBJ databases">
        <authorList>
            <person name="Cai Z."/>
        </authorList>
    </citation>
    <scope>NUCLEOTIDE SEQUENCE [LARGE SCALE GENOMIC DNA]</scope>
</reference>
<dbReference type="InterPro" id="IPR047042">
    <property type="entry name" value="BipA_II"/>
</dbReference>
<dbReference type="FunFam" id="2.40.30.10:FF:000016">
    <property type="entry name" value="GTP-binding protein TypA"/>
    <property type="match status" value="1"/>
</dbReference>
<dbReference type="InterPro" id="IPR004161">
    <property type="entry name" value="EFTu-like_2"/>
</dbReference>
<dbReference type="CDD" id="cd03691">
    <property type="entry name" value="BipA_TypA_II"/>
    <property type="match status" value="1"/>
</dbReference>
<dbReference type="InterPro" id="IPR047043">
    <property type="entry name" value="BipA_III"/>
</dbReference>
<dbReference type="Gene3D" id="3.30.70.870">
    <property type="entry name" value="Elongation Factor G (Translational Gtpase), domain 3"/>
    <property type="match status" value="3"/>
</dbReference>
<feature type="region of interest" description="Disordered" evidence="2">
    <location>
        <begin position="1"/>
        <end position="39"/>
    </location>
</feature>
<gene>
    <name evidence="4" type="ORF">BQ4739_LOCUS8061</name>
</gene>
<dbReference type="PANTHER" id="PTHR42908">
    <property type="entry name" value="TRANSLATION ELONGATION FACTOR-RELATED"/>
    <property type="match status" value="1"/>
</dbReference>
<dbReference type="CDD" id="cd03710">
    <property type="entry name" value="BipA_TypA_C"/>
    <property type="match status" value="1"/>
</dbReference>
<dbReference type="InterPro" id="IPR027417">
    <property type="entry name" value="P-loop_NTPase"/>
</dbReference>
<dbReference type="InterPro" id="IPR035651">
    <property type="entry name" value="BipA_V"/>
</dbReference>
<evidence type="ECO:0000256" key="1">
    <source>
        <dbReference type="ARBA" id="ARBA00021392"/>
    </source>
</evidence>
<organism evidence="4 5">
    <name type="scientific">Tetradesmus obliquus</name>
    <name type="common">Green alga</name>
    <name type="synonym">Acutodesmus obliquus</name>
    <dbReference type="NCBI Taxonomy" id="3088"/>
    <lineage>
        <taxon>Eukaryota</taxon>
        <taxon>Viridiplantae</taxon>
        <taxon>Chlorophyta</taxon>
        <taxon>core chlorophytes</taxon>
        <taxon>Chlorophyceae</taxon>
        <taxon>CS clade</taxon>
        <taxon>Sphaeropleales</taxon>
        <taxon>Scenedesmaceae</taxon>
        <taxon>Tetradesmus</taxon>
    </lineage>
</organism>
<sequence>MSFTSTKMMQKAGVVSRTPVVRSAHQVRQQARSAKHQAAPSVVAAVVPQQQLSAAARRASLACRVAAAEAPAAAGADSSSSSASNVRGDIRNIAIIAHVDHGKTTLVDSMLKQSKVFRANQDMAERVMDSNALERERGITILAKNTAIRFKGVKINVIDTPGHADFGGEVERVLNMCDGVLLLVDSVEGPMPQTRFVTKKALALNKKVVVVVNKIDKPAARPEWVVDSTFELFMDLGATDEQCDFPVVYASGVNGIAGMSPDTMSETLEPLFDTVVREVAPPAVAFEQPLQMLVTNIDYDEHKGRIAIGRVSAGTVKKGIPLSICSSLEPGKVRPGKVNELFVYDNFSRIPVEEVQAGDICAVTGIQDIGIGETLCSKESPVALPTIKVEEPTVSMTFKVNTSPFAGKEGKFNTSKPVNTSPFAGKEGKFVTSRNLKDRLDRELERNLAMKVEPGETADAFVVSGRGTLHLGILIESMRREGYEFEIGPPKSMRREGYEFEIRPPKVITREVDGHKCEPYEEAIVEVPEQYVGSVVELFAQRKGEMQDMQPSIEGTTRLTFKIATRGLLGLKNALLTATRGLGLLNTIFDSYRPVAGEISMREQGSLIAFETGQVTAYAIETAQERGQLFVKPGDQVYEGQVVGVYNKSGDLKLNVCKAKALTNMRASQSEKKVALDEARIMGLDDALEYITDDEQVEVTPLSIRIRKDPSAKPSRGGSRR</sequence>
<dbReference type="HAMAP" id="MF_00849">
    <property type="entry name" value="BipA"/>
    <property type="match status" value="1"/>
</dbReference>
<dbReference type="Gene3D" id="2.40.50.250">
    <property type="entry name" value="bipa protein"/>
    <property type="match status" value="1"/>
</dbReference>
<dbReference type="GO" id="GO:0005525">
    <property type="term" value="F:GTP binding"/>
    <property type="evidence" value="ECO:0007669"/>
    <property type="project" value="InterPro"/>
</dbReference>
<dbReference type="PROSITE" id="PS00301">
    <property type="entry name" value="G_TR_1"/>
    <property type="match status" value="1"/>
</dbReference>
<dbReference type="InterPro" id="IPR009000">
    <property type="entry name" value="Transl_B-barrel_sf"/>
</dbReference>
<dbReference type="PRINTS" id="PR00315">
    <property type="entry name" value="ELONGATNFCT"/>
</dbReference>
<dbReference type="Pfam" id="PF03144">
    <property type="entry name" value="GTP_EFTU_D2"/>
    <property type="match status" value="1"/>
</dbReference>
<dbReference type="PANTHER" id="PTHR42908:SF8">
    <property type="entry name" value="TR-TYPE G DOMAIN-CONTAINING PROTEIN"/>
    <property type="match status" value="1"/>
</dbReference>
<dbReference type="AlphaFoldDB" id="A0A383VQ99"/>
<dbReference type="GO" id="GO:0003924">
    <property type="term" value="F:GTPase activity"/>
    <property type="evidence" value="ECO:0007669"/>
    <property type="project" value="InterPro"/>
</dbReference>
<dbReference type="Gene3D" id="3.40.50.300">
    <property type="entry name" value="P-loop containing nucleotide triphosphate hydrolases"/>
    <property type="match status" value="1"/>
</dbReference>
<dbReference type="InterPro" id="IPR006298">
    <property type="entry name" value="BipA"/>
</dbReference>
<dbReference type="InterPro" id="IPR042116">
    <property type="entry name" value="TypA/BipA_C"/>
</dbReference>
<evidence type="ECO:0000256" key="2">
    <source>
        <dbReference type="SAM" id="MobiDB-lite"/>
    </source>
</evidence>
<dbReference type="FunFam" id="2.40.50.250:FF:000001">
    <property type="entry name" value="GTP-binding protein TypA"/>
    <property type="match status" value="1"/>
</dbReference>
<dbReference type="InterPro" id="IPR035647">
    <property type="entry name" value="EFG_III/V"/>
</dbReference>
<dbReference type="GO" id="GO:0042254">
    <property type="term" value="P:ribosome biogenesis"/>
    <property type="evidence" value="ECO:0007669"/>
    <property type="project" value="UniProtKB-ARBA"/>
</dbReference>
<dbReference type="Pfam" id="PF21018">
    <property type="entry name" value="BipA_C"/>
    <property type="match status" value="1"/>
</dbReference>
<keyword evidence="5" id="KW-1185">Reference proteome</keyword>
<dbReference type="Proteomes" id="UP000256970">
    <property type="component" value="Unassembled WGS sequence"/>
</dbReference>
<dbReference type="InterPro" id="IPR000640">
    <property type="entry name" value="EFG_V-like"/>
</dbReference>
<dbReference type="GO" id="GO:0005829">
    <property type="term" value="C:cytosol"/>
    <property type="evidence" value="ECO:0007669"/>
    <property type="project" value="TreeGrafter"/>
</dbReference>
<dbReference type="InterPro" id="IPR048876">
    <property type="entry name" value="BipA_C"/>
</dbReference>
<dbReference type="SUPFAM" id="SSF50447">
    <property type="entry name" value="Translation proteins"/>
    <property type="match status" value="1"/>
</dbReference>
<dbReference type="CDD" id="cd01891">
    <property type="entry name" value="TypA_BipA"/>
    <property type="match status" value="1"/>
</dbReference>
<dbReference type="FunFam" id="3.30.70.870:FF:000003">
    <property type="entry name" value="GTP-binding protein TypA"/>
    <property type="match status" value="1"/>
</dbReference>
<name>A0A383VQ99_TETOB</name>
<dbReference type="FunFam" id="3.40.50.300:FF:000055">
    <property type="entry name" value="GTP-binding protein TypA"/>
    <property type="match status" value="1"/>
</dbReference>
<dbReference type="EMBL" id="FNXT01000808">
    <property type="protein sequence ID" value="SZX67695.1"/>
    <property type="molecule type" value="Genomic_DNA"/>
</dbReference>
<evidence type="ECO:0000313" key="4">
    <source>
        <dbReference type="EMBL" id="SZX67695.1"/>
    </source>
</evidence>
<feature type="domain" description="Tr-type G" evidence="3">
    <location>
        <begin position="88"/>
        <end position="283"/>
    </location>
</feature>
<evidence type="ECO:0000259" key="3">
    <source>
        <dbReference type="PROSITE" id="PS51722"/>
    </source>
</evidence>